<comment type="caution">
    <text evidence="1">The sequence shown here is derived from an EMBL/GenBank/DDBJ whole genome shotgun (WGS) entry which is preliminary data.</text>
</comment>
<evidence type="ECO:0000313" key="1">
    <source>
        <dbReference type="EMBL" id="TCJ20303.1"/>
    </source>
</evidence>
<proteinExistence type="predicted"/>
<organism evidence="1 2">
    <name type="scientific">Rubrobacter taiwanensis</name>
    <dbReference type="NCBI Taxonomy" id="185139"/>
    <lineage>
        <taxon>Bacteria</taxon>
        <taxon>Bacillati</taxon>
        <taxon>Actinomycetota</taxon>
        <taxon>Rubrobacteria</taxon>
        <taxon>Rubrobacterales</taxon>
        <taxon>Rubrobacteraceae</taxon>
        <taxon>Rubrobacter</taxon>
    </lineage>
</organism>
<reference evidence="1 2" key="1">
    <citation type="submission" date="2019-03" db="EMBL/GenBank/DDBJ databases">
        <title>Whole genome sequence of a novel Rubrobacter taiwanensis strain, isolated from Yellowstone National Park.</title>
        <authorList>
            <person name="Freed S."/>
            <person name="Ramaley R.F."/>
            <person name="Kyndt J.A."/>
        </authorList>
    </citation>
    <scope>NUCLEOTIDE SEQUENCE [LARGE SCALE GENOMIC DNA]</scope>
    <source>
        <strain evidence="1 2">Yellowstone</strain>
    </source>
</reference>
<dbReference type="OrthoDB" id="5242953at2"/>
<gene>
    <name evidence="1" type="ORF">E0L93_02010</name>
</gene>
<protein>
    <submittedName>
        <fullName evidence="1">Uncharacterized protein</fullName>
    </submittedName>
</protein>
<dbReference type="AlphaFoldDB" id="A0A4R1BRA9"/>
<accession>A0A4R1BRA9</accession>
<evidence type="ECO:0000313" key="2">
    <source>
        <dbReference type="Proteomes" id="UP000295244"/>
    </source>
</evidence>
<dbReference type="EMBL" id="SKBU01000004">
    <property type="protein sequence ID" value="TCJ20303.1"/>
    <property type="molecule type" value="Genomic_DNA"/>
</dbReference>
<dbReference type="RefSeq" id="WP_132687781.1">
    <property type="nucleotide sequence ID" value="NZ_SKBU01000004.1"/>
</dbReference>
<name>A0A4R1BRA9_9ACTN</name>
<sequence length="199" mass="21880">MSEKTGGLRLPDRVRQSIAAAAAEQGPQARVVAAQTRTSMRPPQAHVVVAAERRDIERIRGRVSLVRRLELYKTSYGPVVRLALSAYPPDGEPLSAAAVLDVAQVSGDAVLTGLGKQKDLYLHFYRAESGDLVYEFSKQLSNDEKQRGEARRILRMARGAYGETPAERRSFRRAVALAGRQFELPVPPPERAPDAPPKP</sequence>
<keyword evidence="2" id="KW-1185">Reference proteome</keyword>
<dbReference type="Proteomes" id="UP000295244">
    <property type="component" value="Unassembled WGS sequence"/>
</dbReference>